<dbReference type="Pfam" id="PF02653">
    <property type="entry name" value="BPD_transp_2"/>
    <property type="match status" value="1"/>
</dbReference>
<dbReference type="InterPro" id="IPR043428">
    <property type="entry name" value="LivM-like"/>
</dbReference>
<comment type="caution">
    <text evidence="7">The sequence shown here is derived from an EMBL/GenBank/DDBJ whole genome shotgun (WGS) entry which is preliminary data.</text>
</comment>
<dbReference type="PANTHER" id="PTHR30482:SF10">
    <property type="entry name" value="HIGH-AFFINITY BRANCHED-CHAIN AMINO ACID TRANSPORT PROTEIN BRAE"/>
    <property type="match status" value="1"/>
</dbReference>
<evidence type="ECO:0000256" key="1">
    <source>
        <dbReference type="ARBA" id="ARBA00004651"/>
    </source>
</evidence>
<dbReference type="CDD" id="cd06581">
    <property type="entry name" value="TM_PBP1_LivM_like"/>
    <property type="match status" value="1"/>
</dbReference>
<dbReference type="RefSeq" id="WP_306409710.1">
    <property type="nucleotide sequence ID" value="NZ_JANFPI010000001.1"/>
</dbReference>
<dbReference type="PANTHER" id="PTHR30482">
    <property type="entry name" value="HIGH-AFFINITY BRANCHED-CHAIN AMINO ACID TRANSPORT SYSTEM PERMEASE"/>
    <property type="match status" value="1"/>
</dbReference>
<sequence>MEIYLVSMTVVAGIYAVMALGLNVMWGMAGLVNLGLVGSAAVGAYTSALLTKSLGLPIGVGMLAGALAAAAAGAFLSLVSSRLKDHYLAIVTLGFAEAIRIVASNEIWLTNGTDGISGIPRPFRSEVTTLQFNLIYLAIVAAVVLALYVLCQRILYSPFGRVLHAIRDDDVVVGVAGKNARLFKVTAFAIGSGIVGLAGGLYAHYTSFISPELFVPLMTLYVKLSLLAGGVGNNRGAVVGAAVIILILEGTRFLVPFIPYITPPQGAALRELFLSATLLIVLRFRLKGLVPEAHDHLIVRPGATPSR</sequence>
<evidence type="ECO:0000256" key="5">
    <source>
        <dbReference type="ARBA" id="ARBA00023136"/>
    </source>
</evidence>
<dbReference type="Proteomes" id="UP001208771">
    <property type="component" value="Unassembled WGS sequence"/>
</dbReference>
<evidence type="ECO:0000256" key="2">
    <source>
        <dbReference type="ARBA" id="ARBA00022475"/>
    </source>
</evidence>
<feature type="transmembrane region" description="Helical" evidence="6">
    <location>
        <begin position="130"/>
        <end position="151"/>
    </location>
</feature>
<feature type="transmembrane region" description="Helical" evidence="6">
    <location>
        <begin position="31"/>
        <end position="50"/>
    </location>
</feature>
<dbReference type="EMBL" id="JANFPI010000001">
    <property type="protein sequence ID" value="MCX8995948.1"/>
    <property type="molecule type" value="Genomic_DNA"/>
</dbReference>
<comment type="subcellular location">
    <subcellularLocation>
        <location evidence="1">Cell membrane</location>
        <topology evidence="1">Multi-pass membrane protein</topology>
    </subcellularLocation>
</comment>
<dbReference type="InterPro" id="IPR001851">
    <property type="entry name" value="ABC_transp_permease"/>
</dbReference>
<dbReference type="AlphaFoldDB" id="A0AAE3STR8"/>
<feature type="transmembrane region" description="Helical" evidence="6">
    <location>
        <begin position="86"/>
        <end position="103"/>
    </location>
</feature>
<evidence type="ECO:0000256" key="4">
    <source>
        <dbReference type="ARBA" id="ARBA00022989"/>
    </source>
</evidence>
<dbReference type="GO" id="GO:0005886">
    <property type="term" value="C:plasma membrane"/>
    <property type="evidence" value="ECO:0007669"/>
    <property type="project" value="UniProtKB-SubCell"/>
</dbReference>
<feature type="transmembrane region" description="Helical" evidence="6">
    <location>
        <begin position="213"/>
        <end position="231"/>
    </location>
</feature>
<evidence type="ECO:0000313" key="8">
    <source>
        <dbReference type="Proteomes" id="UP001208771"/>
    </source>
</evidence>
<reference evidence="7" key="1">
    <citation type="submission" date="2022-07" db="EMBL/GenBank/DDBJ databases">
        <title>Ectorhizobium quercum gen.nov., sp. nov.</title>
        <authorList>
            <person name="Ma T."/>
            <person name="Li Y."/>
        </authorList>
    </citation>
    <scope>NUCLEOTIDE SEQUENCE</scope>
    <source>
        <strain evidence="7">BDR2-2</strain>
    </source>
</reference>
<keyword evidence="3 6" id="KW-0812">Transmembrane</keyword>
<keyword evidence="5 6" id="KW-0472">Membrane</keyword>
<feature type="transmembrane region" description="Helical" evidence="6">
    <location>
        <begin position="185"/>
        <end position="207"/>
    </location>
</feature>
<keyword evidence="8" id="KW-1185">Reference proteome</keyword>
<feature type="transmembrane region" description="Helical" evidence="6">
    <location>
        <begin position="238"/>
        <end position="261"/>
    </location>
</feature>
<accession>A0AAE3STR8</accession>
<proteinExistence type="predicted"/>
<feature type="transmembrane region" description="Helical" evidence="6">
    <location>
        <begin position="6"/>
        <end position="24"/>
    </location>
</feature>
<name>A0AAE3STR8_9HYPH</name>
<evidence type="ECO:0000256" key="6">
    <source>
        <dbReference type="SAM" id="Phobius"/>
    </source>
</evidence>
<gene>
    <name evidence="7" type="ORF">NOF55_02410</name>
</gene>
<keyword evidence="2" id="KW-1003">Cell membrane</keyword>
<evidence type="ECO:0000256" key="3">
    <source>
        <dbReference type="ARBA" id="ARBA00022692"/>
    </source>
</evidence>
<dbReference type="GO" id="GO:0015658">
    <property type="term" value="F:branched-chain amino acid transmembrane transporter activity"/>
    <property type="evidence" value="ECO:0007669"/>
    <property type="project" value="InterPro"/>
</dbReference>
<protein>
    <submittedName>
        <fullName evidence="7">Branched-chain amino acid ABC transporter permease</fullName>
    </submittedName>
</protein>
<evidence type="ECO:0000313" key="7">
    <source>
        <dbReference type="EMBL" id="MCX8995948.1"/>
    </source>
</evidence>
<feature type="transmembrane region" description="Helical" evidence="6">
    <location>
        <begin position="56"/>
        <end position="79"/>
    </location>
</feature>
<organism evidence="7 8">
    <name type="scientific">Ectorhizobium quercum</name>
    <dbReference type="NCBI Taxonomy" id="2965071"/>
    <lineage>
        <taxon>Bacteria</taxon>
        <taxon>Pseudomonadati</taxon>
        <taxon>Pseudomonadota</taxon>
        <taxon>Alphaproteobacteria</taxon>
        <taxon>Hyphomicrobiales</taxon>
        <taxon>Rhizobiaceae</taxon>
        <taxon>Ectorhizobium</taxon>
    </lineage>
</organism>
<keyword evidence="4 6" id="KW-1133">Transmembrane helix</keyword>